<reference evidence="1 2" key="1">
    <citation type="submission" date="2019-01" db="EMBL/GenBank/DDBJ databases">
        <authorList>
            <person name="Chen W.-M."/>
        </authorList>
    </citation>
    <scope>NUCLEOTIDE SEQUENCE [LARGE SCALE GENOMIC DNA]</scope>
    <source>
        <strain evidence="1 2">TER-1</strain>
    </source>
</reference>
<comment type="caution">
    <text evidence="1">The sequence shown here is derived from an EMBL/GenBank/DDBJ whole genome shotgun (WGS) entry which is preliminary data.</text>
</comment>
<sequence length="286" mass="30000">MSRSDPVRALLGEALADPRWGWSVGAYGAGATLRREPPEVSCAPACGRPGFVAAGGALVLGDGSWVRPVAYETAFGDGWSHAVALCLPQDALAPAGPDRITEAGPDRAAIRPAARDRPLFDLGLAVPGIAVGLRPATAQARAALDAVRGRSCVAVWPALAELDGDAVVQVPCGRAEVRLAGASGFRFHLFARLLRLGRRHAATAPIPAGLVPVMHLHPPHPLGPAGFDRRHHDRFQAVLARFGDPDLVALKRAVWSGGEPAAPHRAGRAAVRVARAQARWLAQDGW</sequence>
<dbReference type="Pfam" id="PF21973">
    <property type="entry name" value="DUF6925"/>
    <property type="match status" value="1"/>
</dbReference>
<name>A0A3S2V576_9HYPH</name>
<dbReference type="OrthoDB" id="3569535at2"/>
<dbReference type="Proteomes" id="UP000286997">
    <property type="component" value="Unassembled WGS sequence"/>
</dbReference>
<keyword evidence="2" id="KW-1185">Reference proteome</keyword>
<dbReference type="RefSeq" id="WP_127733154.1">
    <property type="nucleotide sequence ID" value="NZ_SACP01000029.1"/>
</dbReference>
<dbReference type="AlphaFoldDB" id="A0A3S2V576"/>
<dbReference type="InterPro" id="IPR053838">
    <property type="entry name" value="DUF6925"/>
</dbReference>
<protein>
    <submittedName>
        <fullName evidence="1">Uncharacterized protein</fullName>
    </submittedName>
</protein>
<evidence type="ECO:0000313" key="2">
    <source>
        <dbReference type="Proteomes" id="UP000286997"/>
    </source>
</evidence>
<dbReference type="EMBL" id="SACP01000029">
    <property type="protein sequence ID" value="RVU14541.1"/>
    <property type="molecule type" value="Genomic_DNA"/>
</dbReference>
<organism evidence="1 2">
    <name type="scientific">Methylobacterium oryzihabitans</name>
    <dbReference type="NCBI Taxonomy" id="2499852"/>
    <lineage>
        <taxon>Bacteria</taxon>
        <taxon>Pseudomonadati</taxon>
        <taxon>Pseudomonadota</taxon>
        <taxon>Alphaproteobacteria</taxon>
        <taxon>Hyphomicrobiales</taxon>
        <taxon>Methylobacteriaceae</taxon>
        <taxon>Methylobacterium</taxon>
    </lineage>
</organism>
<accession>A0A3S2V576</accession>
<gene>
    <name evidence="1" type="ORF">EOE48_22660</name>
</gene>
<evidence type="ECO:0000313" key="1">
    <source>
        <dbReference type="EMBL" id="RVU14541.1"/>
    </source>
</evidence>
<proteinExistence type="predicted"/>